<dbReference type="Proteomes" id="UP000182660">
    <property type="component" value="Unassembled WGS sequence"/>
</dbReference>
<dbReference type="InterPro" id="IPR023380">
    <property type="entry name" value="DsbB-like_sf"/>
</dbReference>
<keyword evidence="8 14" id="KW-1133">Transmembrane helix</keyword>
<dbReference type="GO" id="GO:0005886">
    <property type="term" value="C:plasma membrane"/>
    <property type="evidence" value="ECO:0007669"/>
    <property type="project" value="UniProtKB-SubCell"/>
</dbReference>
<evidence type="ECO:0000256" key="1">
    <source>
        <dbReference type="ARBA" id="ARBA00004429"/>
    </source>
</evidence>
<protein>
    <recommendedName>
        <fullName evidence="14">Disulfide bond formation protein B</fullName>
    </recommendedName>
    <alternativeName>
        <fullName evidence="14">Disulfide oxidoreductase</fullName>
    </alternativeName>
</protein>
<dbReference type="AlphaFoldDB" id="A0A090K9K4"/>
<keyword evidence="11 14" id="KW-1015">Disulfide bond</keyword>
<organism evidence="17 19">
    <name type="scientific">Moritella viscosa</name>
    <dbReference type="NCBI Taxonomy" id="80854"/>
    <lineage>
        <taxon>Bacteria</taxon>
        <taxon>Pseudomonadati</taxon>
        <taxon>Pseudomonadota</taxon>
        <taxon>Gammaproteobacteria</taxon>
        <taxon>Alteromonadales</taxon>
        <taxon>Moritellaceae</taxon>
        <taxon>Moritella</taxon>
    </lineage>
</organism>
<evidence type="ECO:0000313" key="17">
    <source>
        <dbReference type="EMBL" id="SGZ10789.1"/>
    </source>
</evidence>
<accession>A0A090K9K4</accession>
<gene>
    <name evidence="14" type="primary">dsbB</name>
    <name evidence="16" type="ORF">MT2528_3409</name>
    <name evidence="17" type="ORF">NVI5450_3605</name>
</gene>
<evidence type="ECO:0000313" key="16">
    <source>
        <dbReference type="EMBL" id="SGY97453.1"/>
    </source>
</evidence>
<feature type="transmembrane region" description="Helical" evidence="15">
    <location>
        <begin position="12"/>
        <end position="36"/>
    </location>
</feature>
<dbReference type="STRING" id="80854.MVIS_2545"/>
<dbReference type="GO" id="GO:0015035">
    <property type="term" value="F:protein-disulfide reductase activity"/>
    <property type="evidence" value="ECO:0007669"/>
    <property type="project" value="UniProtKB-UniRule"/>
</dbReference>
<evidence type="ECO:0000256" key="14">
    <source>
        <dbReference type="HAMAP-Rule" id="MF_00286"/>
    </source>
</evidence>
<feature type="transmembrane region" description="Helical" evidence="15">
    <location>
        <begin position="48"/>
        <end position="65"/>
    </location>
</feature>
<name>A0A090K9K4_9GAMM</name>
<dbReference type="InterPro" id="IPR003752">
    <property type="entry name" value="DiS_bond_form_DsbB/BdbC"/>
</dbReference>
<evidence type="ECO:0000256" key="13">
    <source>
        <dbReference type="ARBA" id="ARBA00023284"/>
    </source>
</evidence>
<dbReference type="Gene3D" id="1.20.1550.10">
    <property type="entry name" value="DsbB-like"/>
    <property type="match status" value="1"/>
</dbReference>
<feature type="topological domain" description="Periplasmic" evidence="14">
    <location>
        <begin position="91"/>
        <end position="145"/>
    </location>
</feature>
<feature type="disulfide bond" description="Redox-active" evidence="14">
    <location>
        <begin position="105"/>
        <end position="131"/>
    </location>
</feature>
<keyword evidence="7 14" id="KW-0249">Electron transport</keyword>
<dbReference type="GeneID" id="61297237"/>
<dbReference type="GO" id="GO:0006457">
    <property type="term" value="P:protein folding"/>
    <property type="evidence" value="ECO:0007669"/>
    <property type="project" value="InterPro"/>
</dbReference>
<keyword evidence="10 14" id="KW-0472">Membrane</keyword>
<reference evidence="16 18" key="1">
    <citation type="submission" date="2016-11" db="EMBL/GenBank/DDBJ databases">
        <authorList>
            <person name="Klemetsen T."/>
        </authorList>
    </citation>
    <scope>NUCLEOTIDE SEQUENCE [LARGE SCALE GENOMIC DNA]</scope>
    <source>
        <strain evidence="16">MT 2528</strain>
    </source>
</reference>
<proteinExistence type="inferred from homology"/>
<feature type="transmembrane region" description="Helical" evidence="15">
    <location>
        <begin position="146"/>
        <end position="170"/>
    </location>
</feature>
<keyword evidence="6 14" id="KW-0812">Transmembrane</keyword>
<evidence type="ECO:0000256" key="11">
    <source>
        <dbReference type="ARBA" id="ARBA00023157"/>
    </source>
</evidence>
<evidence type="ECO:0000256" key="5">
    <source>
        <dbReference type="ARBA" id="ARBA00022519"/>
    </source>
</evidence>
<dbReference type="EMBL" id="FPLJ01000077">
    <property type="protein sequence ID" value="SGY97453.1"/>
    <property type="molecule type" value="Genomic_DNA"/>
</dbReference>
<dbReference type="InterPro" id="IPR050183">
    <property type="entry name" value="DsbB"/>
</dbReference>
<comment type="function">
    <text evidence="14">Required for disulfide bond formation in some periplasmic proteins. Acts by oxidizing the DsbA protein.</text>
</comment>
<reference evidence="17 19" key="2">
    <citation type="submission" date="2016-11" db="EMBL/GenBank/DDBJ databases">
        <authorList>
            <person name="Jaros S."/>
            <person name="Januszkiewicz K."/>
            <person name="Wedrychowicz H."/>
        </authorList>
    </citation>
    <scope>NUCLEOTIDE SEQUENCE [LARGE SCALE GENOMIC DNA]</scope>
    <source>
        <strain evidence="17">NVI 5450</strain>
    </source>
</reference>
<dbReference type="InterPro" id="IPR022920">
    <property type="entry name" value="Disulphide_bond_form_DsbB"/>
</dbReference>
<comment type="caution">
    <text evidence="14">Lacks conserved residue(s) required for the propagation of feature annotation.</text>
</comment>
<keyword evidence="12 14" id="KW-0143">Chaperone</keyword>
<dbReference type="HOGENOM" id="CLU_098660_2_0_6"/>
<keyword evidence="4 14" id="KW-1003">Cell membrane</keyword>
<dbReference type="Proteomes" id="UP000183794">
    <property type="component" value="Unassembled WGS sequence"/>
</dbReference>
<feature type="disulfide bond" description="Redox-active" evidence="14">
    <location>
        <begin position="41"/>
        <end position="44"/>
    </location>
</feature>
<evidence type="ECO:0000256" key="8">
    <source>
        <dbReference type="ARBA" id="ARBA00022989"/>
    </source>
</evidence>
<evidence type="ECO:0000256" key="7">
    <source>
        <dbReference type="ARBA" id="ARBA00022982"/>
    </source>
</evidence>
<evidence type="ECO:0000256" key="10">
    <source>
        <dbReference type="ARBA" id="ARBA00023136"/>
    </source>
</evidence>
<keyword evidence="13 14" id="KW-0676">Redox-active center</keyword>
<dbReference type="SUPFAM" id="SSF158442">
    <property type="entry name" value="DsbB-like"/>
    <property type="match status" value="1"/>
</dbReference>
<evidence type="ECO:0000256" key="12">
    <source>
        <dbReference type="ARBA" id="ARBA00023186"/>
    </source>
</evidence>
<evidence type="ECO:0000256" key="6">
    <source>
        <dbReference type="ARBA" id="ARBA00022692"/>
    </source>
</evidence>
<dbReference type="PANTHER" id="PTHR36570">
    <property type="entry name" value="DISULFIDE BOND FORMATION PROTEIN B"/>
    <property type="match status" value="1"/>
</dbReference>
<evidence type="ECO:0000256" key="3">
    <source>
        <dbReference type="ARBA" id="ARBA00022448"/>
    </source>
</evidence>
<dbReference type="GO" id="GO:0009055">
    <property type="term" value="F:electron transfer activity"/>
    <property type="evidence" value="ECO:0007669"/>
    <property type="project" value="UniProtKB-UniRule"/>
</dbReference>
<keyword evidence="3 14" id="KW-0813">Transport</keyword>
<comment type="subcellular location">
    <subcellularLocation>
        <location evidence="1">Cell inner membrane</location>
        <topology evidence="1">Multi-pass membrane protein</topology>
    </subcellularLocation>
    <subcellularLocation>
        <location evidence="14">Cell membrane</location>
        <topology evidence="14">Multi-pass membrane protein</topology>
    </subcellularLocation>
</comment>
<keyword evidence="18" id="KW-1185">Reference proteome</keyword>
<evidence type="ECO:0000256" key="9">
    <source>
        <dbReference type="ARBA" id="ARBA00023002"/>
    </source>
</evidence>
<keyword evidence="5" id="KW-0997">Cell inner membrane</keyword>
<dbReference type="PANTHER" id="PTHR36570:SF2">
    <property type="entry name" value="DISULFIDE BOND FORMATION PROTEIN B"/>
    <property type="match status" value="1"/>
</dbReference>
<sequence>MYQFISNLPKQRLPWVLLALTGMGLEASALFFQYVMELSPCVLCVYERVAIMGIIIAGLVGAIAPANPVIRLSGFTLWFVSAGYSLSLAIEHTDIQLNPSPFSTCDFFPNFPTWAPLHEWAPWLFNPTGFCDEINWQFLSFTMPQWLIVASSIYLAVAVIVFSCHITGLIKSAK</sequence>
<dbReference type="PATRIC" id="fig|80854.5.peg.2709"/>
<keyword evidence="9 14" id="KW-0560">Oxidoreductase</keyword>
<evidence type="ECO:0000313" key="19">
    <source>
        <dbReference type="Proteomes" id="UP000183794"/>
    </source>
</evidence>
<dbReference type="NCBIfam" id="NF002485">
    <property type="entry name" value="PRK01749.1"/>
    <property type="match status" value="1"/>
</dbReference>
<evidence type="ECO:0000256" key="4">
    <source>
        <dbReference type="ARBA" id="ARBA00022475"/>
    </source>
</evidence>
<dbReference type="HAMAP" id="MF_00286">
    <property type="entry name" value="DsbB"/>
    <property type="match status" value="1"/>
</dbReference>
<dbReference type="KEGG" id="mvs:MVIS_2545"/>
<evidence type="ECO:0000256" key="15">
    <source>
        <dbReference type="SAM" id="Phobius"/>
    </source>
</evidence>
<dbReference type="OrthoDB" id="3711263at2"/>
<dbReference type="EMBL" id="FPLD01000102">
    <property type="protein sequence ID" value="SGZ10789.1"/>
    <property type="molecule type" value="Genomic_DNA"/>
</dbReference>
<dbReference type="RefSeq" id="WP_045110703.1">
    <property type="nucleotide sequence ID" value="NZ_CAWQZC010000034.1"/>
</dbReference>
<evidence type="ECO:0000256" key="2">
    <source>
        <dbReference type="ARBA" id="ARBA00008823"/>
    </source>
</evidence>
<dbReference type="Pfam" id="PF02600">
    <property type="entry name" value="DsbB"/>
    <property type="match status" value="1"/>
</dbReference>
<feature type="topological domain" description="Cytoplasmic" evidence="14">
    <location>
        <begin position="165"/>
        <end position="174"/>
    </location>
</feature>
<evidence type="ECO:0000313" key="18">
    <source>
        <dbReference type="Proteomes" id="UP000182660"/>
    </source>
</evidence>
<feature type="topological domain" description="Periplasmic" evidence="14">
    <location>
        <begin position="32"/>
        <end position="49"/>
    </location>
</feature>
<feature type="topological domain" description="Cytoplasmic" evidence="14">
    <location>
        <begin position="1"/>
        <end position="14"/>
    </location>
</feature>
<comment type="similarity">
    <text evidence="2 14">Belongs to the DsbB family.</text>
</comment>